<dbReference type="KEGG" id="rmm:ROSMUCSMR3_00446"/>
<protein>
    <recommendedName>
        <fullName evidence="3">HTH iclR-type domain-containing protein</fullName>
    </recommendedName>
</protein>
<dbReference type="Gene3D" id="1.10.10.10">
    <property type="entry name" value="Winged helix-like DNA-binding domain superfamily/Winged helix DNA-binding domain"/>
    <property type="match status" value="1"/>
</dbReference>
<dbReference type="RefSeq" id="WP_081506307.1">
    <property type="nucleotide sequence ID" value="NZ_JAHXRP010000001.1"/>
</dbReference>
<dbReference type="Proteomes" id="UP000192273">
    <property type="component" value="Chromosome"/>
</dbReference>
<dbReference type="EMBL" id="CP020474">
    <property type="protein sequence ID" value="ARE81950.1"/>
    <property type="molecule type" value="Genomic_DNA"/>
</dbReference>
<reference evidence="1 2" key="1">
    <citation type="submission" date="2017-03" db="EMBL/GenBank/DDBJ databases">
        <title>Genome Sequence of Roseovarius mucosus strain SMR3 Isolated from a culture of the Diatom Skeletonema marinoi.</title>
        <authorList>
            <person name="Topel M."/>
            <person name="Pinder M."/>
            <person name="Johansson O.N."/>
            <person name="Kourtchenko O."/>
            <person name="Godhe A."/>
            <person name="Clarke A.K."/>
        </authorList>
    </citation>
    <scope>NUCLEOTIDE SEQUENCE [LARGE SCALE GENOMIC DNA]</scope>
    <source>
        <strain evidence="1 2">SMR3</strain>
    </source>
</reference>
<dbReference type="InterPro" id="IPR036388">
    <property type="entry name" value="WH-like_DNA-bd_sf"/>
</dbReference>
<proteinExistence type="predicted"/>
<evidence type="ECO:0000313" key="1">
    <source>
        <dbReference type="EMBL" id="ARE81950.1"/>
    </source>
</evidence>
<name>A0A1V0RJK4_9RHOB</name>
<dbReference type="AlphaFoldDB" id="A0A1V0RJK4"/>
<evidence type="ECO:0000313" key="2">
    <source>
        <dbReference type="Proteomes" id="UP000192273"/>
    </source>
</evidence>
<keyword evidence="2" id="KW-1185">Reference proteome</keyword>
<sequence length="173" mass="19668">MGTSPEPKGTIGAATAKSRRATEIRDVFAENYLDYQYRFVEFFVEHLEDVSRAFRGDLQQMLILAIIGQVTLRAVRDAGIRDQDPRLSNLERPGISASRIADVTAIPRQTVRRKLELLRQKGWITQLPNNSWTMCHRDGISGARVDLNEVDQRAIDRVARLFTDLEALVNTCR</sequence>
<dbReference type="InterPro" id="IPR036390">
    <property type="entry name" value="WH_DNA-bd_sf"/>
</dbReference>
<evidence type="ECO:0008006" key="3">
    <source>
        <dbReference type="Google" id="ProtNLM"/>
    </source>
</evidence>
<gene>
    <name evidence="1" type="ORF">ROSMUCSMR3_00446</name>
</gene>
<accession>A0A1V0RJK4</accession>
<organism evidence="1 2">
    <name type="scientific">Roseovarius mucosus</name>
    <dbReference type="NCBI Taxonomy" id="215743"/>
    <lineage>
        <taxon>Bacteria</taxon>
        <taxon>Pseudomonadati</taxon>
        <taxon>Pseudomonadota</taxon>
        <taxon>Alphaproteobacteria</taxon>
        <taxon>Rhodobacterales</taxon>
        <taxon>Roseobacteraceae</taxon>
        <taxon>Roseovarius</taxon>
    </lineage>
</organism>
<dbReference type="SUPFAM" id="SSF46785">
    <property type="entry name" value="Winged helix' DNA-binding domain"/>
    <property type="match status" value="1"/>
</dbReference>